<comment type="catalytic activity">
    <reaction evidence="7 8">
        <text>L-threonylcarbamoyladenylate + adenosine(37) in tRNA = N(6)-L-threonylcarbamoyladenosine(37) in tRNA + AMP + H(+)</text>
        <dbReference type="Rhea" id="RHEA:37059"/>
        <dbReference type="Rhea" id="RHEA-COMP:10162"/>
        <dbReference type="Rhea" id="RHEA-COMP:10163"/>
        <dbReference type="ChEBI" id="CHEBI:15378"/>
        <dbReference type="ChEBI" id="CHEBI:73682"/>
        <dbReference type="ChEBI" id="CHEBI:74411"/>
        <dbReference type="ChEBI" id="CHEBI:74418"/>
        <dbReference type="ChEBI" id="CHEBI:456215"/>
        <dbReference type="EC" id="2.3.1.234"/>
    </reaction>
</comment>
<dbReference type="InterPro" id="IPR043129">
    <property type="entry name" value="ATPase_NBD"/>
</dbReference>
<keyword evidence="1 8" id="KW-0963">Cytoplasm</keyword>
<feature type="binding site" evidence="8">
    <location>
        <position position="280"/>
    </location>
    <ligand>
        <name>substrate</name>
    </ligand>
</feature>
<keyword evidence="3 8" id="KW-0819">tRNA processing</keyword>
<feature type="binding site" evidence="8">
    <location>
        <begin position="134"/>
        <end position="138"/>
    </location>
    <ligand>
        <name>substrate</name>
    </ligand>
</feature>
<dbReference type="Gene3D" id="3.30.420.40">
    <property type="match status" value="2"/>
</dbReference>
<feature type="binding site" evidence="8">
    <location>
        <position position="184"/>
    </location>
    <ligand>
        <name>substrate</name>
    </ligand>
</feature>
<dbReference type="InterPro" id="IPR022450">
    <property type="entry name" value="TsaD"/>
</dbReference>
<comment type="similarity">
    <text evidence="8">Belongs to the KAE1 / TsaD family.</text>
</comment>
<feature type="domain" description="Gcp-like" evidence="9">
    <location>
        <begin position="23"/>
        <end position="314"/>
    </location>
</feature>
<evidence type="ECO:0000256" key="7">
    <source>
        <dbReference type="ARBA" id="ARBA00048117"/>
    </source>
</evidence>
<feature type="binding site" evidence="8">
    <location>
        <position position="180"/>
    </location>
    <ligand>
        <name>substrate</name>
    </ligand>
</feature>
<evidence type="ECO:0000313" key="11">
    <source>
        <dbReference type="Proteomes" id="UP000245125"/>
    </source>
</evidence>
<dbReference type="GO" id="GO:0002949">
    <property type="term" value="P:tRNA threonylcarbamoyladenosine modification"/>
    <property type="evidence" value="ECO:0007669"/>
    <property type="project" value="UniProtKB-UniRule"/>
</dbReference>
<keyword evidence="4 8" id="KW-0479">Metal-binding</keyword>
<feature type="binding site" evidence="8">
    <location>
        <position position="111"/>
    </location>
    <ligand>
        <name>Fe cation</name>
        <dbReference type="ChEBI" id="CHEBI:24875"/>
    </ligand>
</feature>
<dbReference type="AlphaFoldDB" id="A0A2U3QJP6"/>
<dbReference type="PRINTS" id="PR00789">
    <property type="entry name" value="OSIALOPTASE"/>
</dbReference>
<dbReference type="FunFam" id="3.30.420.40:FF:000012">
    <property type="entry name" value="tRNA N6-adenosine threonylcarbamoyltransferase"/>
    <property type="match status" value="1"/>
</dbReference>
<dbReference type="GO" id="GO:0061711">
    <property type="term" value="F:tRNA N(6)-L-threonylcarbamoyladenine synthase activity"/>
    <property type="evidence" value="ECO:0007669"/>
    <property type="project" value="UniProtKB-EC"/>
</dbReference>
<comment type="function">
    <text evidence="8">Required for the formation of a threonylcarbamoyl group on adenosine at position 37 (t(6)A37) in tRNAs that read codons beginning with adenine. Is involved in the transfer of the threonylcarbamoyl moiety of threonylcarbamoyl-AMP (TC-AMP) to the N6 group of A37, together with TsaE and TsaB. TsaD likely plays a direct catalytic role in this reaction.</text>
</comment>
<keyword evidence="2 8" id="KW-0808">Transferase</keyword>
<dbReference type="PANTHER" id="PTHR11735">
    <property type="entry name" value="TRNA N6-ADENOSINE THREONYLCARBAMOYLTRANSFERASE"/>
    <property type="match status" value="1"/>
</dbReference>
<dbReference type="InterPro" id="IPR000905">
    <property type="entry name" value="Gcp-like_dom"/>
</dbReference>
<dbReference type="EMBL" id="OUUY01000112">
    <property type="protein sequence ID" value="SPQ01636.1"/>
    <property type="molecule type" value="Genomic_DNA"/>
</dbReference>
<dbReference type="EC" id="2.3.1.234" evidence="8"/>
<dbReference type="NCBIfam" id="TIGR03723">
    <property type="entry name" value="T6A_TsaD_YgjD"/>
    <property type="match status" value="1"/>
</dbReference>
<evidence type="ECO:0000259" key="9">
    <source>
        <dbReference type="Pfam" id="PF00814"/>
    </source>
</evidence>
<keyword evidence="11" id="KW-1185">Reference proteome</keyword>
<dbReference type="Pfam" id="PF00814">
    <property type="entry name" value="TsaD"/>
    <property type="match status" value="1"/>
</dbReference>
<dbReference type="NCBIfam" id="TIGR00329">
    <property type="entry name" value="gcp_kae1"/>
    <property type="match status" value="1"/>
</dbReference>
<name>A0A2U3QJP6_9BACT</name>
<dbReference type="GO" id="GO:0005737">
    <property type="term" value="C:cytoplasm"/>
    <property type="evidence" value="ECO:0007669"/>
    <property type="project" value="UniProtKB-SubCell"/>
</dbReference>
<protein>
    <recommendedName>
        <fullName evidence="8">tRNA N6-adenosine threonylcarbamoyltransferase</fullName>
        <ecNumber evidence="8">2.3.1.234</ecNumber>
    </recommendedName>
    <alternativeName>
        <fullName evidence="8">N6-L-threonylcarbamoyladenine synthase</fullName>
        <shortName evidence="8">t(6)A synthase</shortName>
    </alternativeName>
    <alternativeName>
        <fullName evidence="8">t(6)A37 threonylcarbamoyladenosine biosynthesis protein TsaD</fullName>
    </alternativeName>
    <alternativeName>
        <fullName evidence="8">tRNA threonylcarbamoyladenosine biosynthesis protein TsaD</fullName>
    </alternativeName>
</protein>
<sequence length="340" mass="36371">MLVLGIDTSCDDTSASVVEDGKKILSNIVSNQSEIHAKYGGIVPELASRRHIEMIQPVVDEALRAAGAQLSDISAVAVCHGPGLIGSLLIGCSFAKALCYSRGIPLVAVNHLEGHILSVFLETPSPKFPFLSLVVSGGHTSLYLARDYGLYNELGRTRDDAAGEAYDKVSKLLGLGYPGGPVIDKLARQGDPRTIDFPRAYLPETLDFSFSGMKTAVLNFMRSCAAGRDTRFDAGDVKLVENISASFQAAVIDVLVRKTEWAIRKKRVGNVTLSGGVAANSALRERIKKMAEERGVEVFVPPPALCTDNAAMIAVAGYHRFLKGEIAGLDLNPKAYLPLG</sequence>
<organism evidence="10 11">
    <name type="scientific">Candidatus Sulfobium mesophilum</name>
    <dbReference type="NCBI Taxonomy" id="2016548"/>
    <lineage>
        <taxon>Bacteria</taxon>
        <taxon>Pseudomonadati</taxon>
        <taxon>Nitrospirota</taxon>
        <taxon>Nitrospiria</taxon>
        <taxon>Nitrospirales</taxon>
        <taxon>Nitrospiraceae</taxon>
        <taxon>Candidatus Sulfobium</taxon>
    </lineage>
</organism>
<dbReference type="SUPFAM" id="SSF53067">
    <property type="entry name" value="Actin-like ATPase domain"/>
    <property type="match status" value="1"/>
</dbReference>
<comment type="cofactor">
    <cofactor evidence="8">
        <name>Fe(2+)</name>
        <dbReference type="ChEBI" id="CHEBI:29033"/>
    </cofactor>
    <text evidence="8">Binds 1 Fe(2+) ion per subunit.</text>
</comment>
<dbReference type="Proteomes" id="UP000245125">
    <property type="component" value="Unassembled WGS sequence"/>
</dbReference>
<feature type="binding site" evidence="8">
    <location>
        <position position="167"/>
    </location>
    <ligand>
        <name>substrate</name>
    </ligand>
</feature>
<dbReference type="HAMAP" id="MF_01445">
    <property type="entry name" value="TsaD"/>
    <property type="match status" value="1"/>
</dbReference>
<dbReference type="CDD" id="cd24133">
    <property type="entry name" value="ASKHA_NBD_TsaD_bac"/>
    <property type="match status" value="1"/>
</dbReference>
<comment type="subcellular location">
    <subcellularLocation>
        <location evidence="8">Cytoplasm</location>
    </subcellularLocation>
</comment>
<dbReference type="OrthoDB" id="9806197at2"/>
<evidence type="ECO:0000256" key="2">
    <source>
        <dbReference type="ARBA" id="ARBA00022679"/>
    </source>
</evidence>
<keyword evidence="6 8" id="KW-0012">Acyltransferase</keyword>
<evidence type="ECO:0000256" key="5">
    <source>
        <dbReference type="ARBA" id="ARBA00023004"/>
    </source>
</evidence>
<evidence type="ECO:0000256" key="6">
    <source>
        <dbReference type="ARBA" id="ARBA00023315"/>
    </source>
</evidence>
<reference evidence="11" key="1">
    <citation type="submission" date="2018-03" db="EMBL/GenBank/DDBJ databases">
        <authorList>
            <person name="Zecchin S."/>
        </authorList>
    </citation>
    <scope>NUCLEOTIDE SEQUENCE [LARGE SCALE GENOMIC DNA]</scope>
</reference>
<dbReference type="FunFam" id="3.30.420.40:FF:000040">
    <property type="entry name" value="tRNA N6-adenosine threonylcarbamoyltransferase"/>
    <property type="match status" value="1"/>
</dbReference>
<feature type="binding site" evidence="8">
    <location>
        <position position="308"/>
    </location>
    <ligand>
        <name>Fe cation</name>
        <dbReference type="ChEBI" id="CHEBI:24875"/>
    </ligand>
</feature>
<gene>
    <name evidence="8 10" type="primary">tsaD</name>
    <name evidence="10" type="ORF">NBG4_630006</name>
</gene>
<proteinExistence type="inferred from homology"/>
<evidence type="ECO:0000256" key="3">
    <source>
        <dbReference type="ARBA" id="ARBA00022694"/>
    </source>
</evidence>
<evidence type="ECO:0000256" key="1">
    <source>
        <dbReference type="ARBA" id="ARBA00022490"/>
    </source>
</evidence>
<dbReference type="InterPro" id="IPR017861">
    <property type="entry name" value="KAE1/TsaD"/>
</dbReference>
<evidence type="ECO:0000313" key="10">
    <source>
        <dbReference type="EMBL" id="SPQ01636.1"/>
    </source>
</evidence>
<evidence type="ECO:0000256" key="4">
    <source>
        <dbReference type="ARBA" id="ARBA00022723"/>
    </source>
</evidence>
<keyword evidence="5 8" id="KW-0408">Iron</keyword>
<evidence type="ECO:0000256" key="8">
    <source>
        <dbReference type="HAMAP-Rule" id="MF_01445"/>
    </source>
</evidence>
<dbReference type="PANTHER" id="PTHR11735:SF6">
    <property type="entry name" value="TRNA N6-ADENOSINE THREONYLCARBAMOYLTRANSFERASE, MITOCHONDRIAL"/>
    <property type="match status" value="1"/>
</dbReference>
<accession>A0A2U3QJP6</accession>
<feature type="binding site" evidence="8">
    <location>
        <position position="115"/>
    </location>
    <ligand>
        <name>Fe cation</name>
        <dbReference type="ChEBI" id="CHEBI:24875"/>
    </ligand>
</feature>
<dbReference type="GO" id="GO:0005506">
    <property type="term" value="F:iron ion binding"/>
    <property type="evidence" value="ECO:0007669"/>
    <property type="project" value="UniProtKB-UniRule"/>
</dbReference>